<name>A0A8H6E1J0_PETAA</name>
<accession>A0A8H6E1J0</accession>
<feature type="domain" description="L-tryptophan decarboxylase PsiD-like" evidence="1">
    <location>
        <begin position="1"/>
        <end position="54"/>
    </location>
</feature>
<dbReference type="InterPro" id="IPR022237">
    <property type="entry name" value="PsiD-like"/>
</dbReference>
<evidence type="ECO:0000259" key="1">
    <source>
        <dbReference type="Pfam" id="PF12588"/>
    </source>
</evidence>
<dbReference type="Proteomes" id="UP000541154">
    <property type="component" value="Unassembled WGS sequence"/>
</dbReference>
<proteinExistence type="predicted"/>
<keyword evidence="3" id="KW-1185">Reference proteome</keyword>
<dbReference type="AlphaFoldDB" id="A0A8H6E1J0"/>
<dbReference type="Pfam" id="PF12588">
    <property type="entry name" value="PSDC"/>
    <property type="match status" value="1"/>
</dbReference>
<evidence type="ECO:0000313" key="3">
    <source>
        <dbReference type="Proteomes" id="UP000541154"/>
    </source>
</evidence>
<organism evidence="2 3">
    <name type="scientific">Petromyces alliaceus</name>
    <name type="common">Aspergillus alliaceus</name>
    <dbReference type="NCBI Taxonomy" id="209559"/>
    <lineage>
        <taxon>Eukaryota</taxon>
        <taxon>Fungi</taxon>
        <taxon>Dikarya</taxon>
        <taxon>Ascomycota</taxon>
        <taxon>Pezizomycotina</taxon>
        <taxon>Eurotiomycetes</taxon>
        <taxon>Eurotiomycetidae</taxon>
        <taxon>Eurotiales</taxon>
        <taxon>Aspergillaceae</taxon>
        <taxon>Aspergillus</taxon>
        <taxon>Aspergillus subgen. Circumdati</taxon>
    </lineage>
</organism>
<dbReference type="EMBL" id="SPNV01000343">
    <property type="protein sequence ID" value="KAF5856141.1"/>
    <property type="molecule type" value="Genomic_DNA"/>
</dbReference>
<comment type="caution">
    <text evidence="2">The sequence shown here is derived from an EMBL/GenBank/DDBJ whole genome shotgun (WGS) entry which is preliminary data.</text>
</comment>
<reference evidence="2 3" key="1">
    <citation type="submission" date="2019-04" db="EMBL/GenBank/DDBJ databases">
        <title>Aspergillus burnettii sp. nov., novel species from soil in southeast Queensland.</title>
        <authorList>
            <person name="Gilchrist C.L.M."/>
            <person name="Pitt J.I."/>
            <person name="Lange L."/>
            <person name="Lacey H.J."/>
            <person name="Vuong D."/>
            <person name="Midgley D.J."/>
            <person name="Greenfield P."/>
            <person name="Bradbury M."/>
            <person name="Lacey E."/>
            <person name="Busk P.K."/>
            <person name="Pilgaard B."/>
            <person name="Chooi Y.H."/>
            <person name="Piggott A.M."/>
        </authorList>
    </citation>
    <scope>NUCLEOTIDE SEQUENCE [LARGE SCALE GENOMIC DNA]</scope>
    <source>
        <strain evidence="2 3">FRR 5400</strain>
    </source>
</reference>
<evidence type="ECO:0000313" key="2">
    <source>
        <dbReference type="EMBL" id="KAF5856141.1"/>
    </source>
</evidence>
<protein>
    <recommendedName>
        <fullName evidence="1">L-tryptophan decarboxylase PsiD-like domain-containing protein</fullName>
    </recommendedName>
</protein>
<gene>
    <name evidence="2" type="ORF">ETB97_007824</name>
</gene>
<sequence length="152" mass="17531">MATPSGYAFFLNEEVNNHMKTVLDYWRDKFLTQDASAAVLAEEPNGWLSPATRKVIEDDINMDPNHTAEDGPHWDFTSWNDFFTRTFMDYDKLRPVYAPDDDNWALKGQQHSVCEMLDKEEQASDFVHGTGLLERNFMSPLAFACQGDRQED</sequence>